<dbReference type="AlphaFoldDB" id="G3MP19"/>
<protein>
    <recommendedName>
        <fullName evidence="4">BEN domain-containing protein</fullName>
    </recommendedName>
</protein>
<evidence type="ECO:0000256" key="1">
    <source>
        <dbReference type="SAM" id="Coils"/>
    </source>
</evidence>
<name>G3MP19_AMBMU</name>
<organism evidence="3">
    <name type="scientific">Amblyomma maculatum</name>
    <name type="common">Gulf Coast tick</name>
    <dbReference type="NCBI Taxonomy" id="34609"/>
    <lineage>
        <taxon>Eukaryota</taxon>
        <taxon>Metazoa</taxon>
        <taxon>Ecdysozoa</taxon>
        <taxon>Arthropoda</taxon>
        <taxon>Chelicerata</taxon>
        <taxon>Arachnida</taxon>
        <taxon>Acari</taxon>
        <taxon>Parasitiformes</taxon>
        <taxon>Ixodida</taxon>
        <taxon>Ixodoidea</taxon>
        <taxon>Ixodidae</taxon>
        <taxon>Amblyomminae</taxon>
        <taxon>Amblyomma</taxon>
    </lineage>
</organism>
<dbReference type="PANTHER" id="PTHR14628">
    <property type="entry name" value="BEN DOMAIN-CONTAINING PROTEIN 5"/>
    <property type="match status" value="1"/>
</dbReference>
<feature type="coiled-coil region" evidence="1">
    <location>
        <begin position="171"/>
        <end position="198"/>
    </location>
</feature>
<dbReference type="InterPro" id="IPR040391">
    <property type="entry name" value="BEND5"/>
</dbReference>
<dbReference type="PANTHER" id="PTHR14628:SF1">
    <property type="entry name" value="BEN DOMAIN-CONTAINING PROTEIN 5"/>
    <property type="match status" value="1"/>
</dbReference>
<dbReference type="EMBL" id="JO843620">
    <property type="protein sequence ID" value="AEO35237.1"/>
    <property type="molecule type" value="mRNA"/>
</dbReference>
<evidence type="ECO:0008006" key="4">
    <source>
        <dbReference type="Google" id="ProtNLM"/>
    </source>
</evidence>
<sequence length="436" mass="48931">MFAYVEYEASLRTTVVEHTQVHSVEWPKTFEPIDPDDFDPSETYRVHSCNGDSAACQYLKAKIIHMTDTLEEMAVFLAQRPRRPVVHEEKGSARHEEMARDSPLQHDEDHVRSVQRQQMIEEALRDYELAFASIHTSEKQQLCGVRQNDNQGQGSLTGVQTSNNVVPRNVHMALREKHEALMQDYKELQSENNNLQEMLRSNIFRAEGKLIYAMSSDVAVTAAPALTSATQSPNEGKLIDATSSDVAVTEDPAASSPTQRANAQLEPEETADLSDAEENTDQPEAMDDASTEGTDDDSPHVGSVGPNGKVYAGNGFWFEKSEWDKLFAAPTDSIFCYQAADLFWKREELVTRTVTGTVCNRYRGCGAIKPRPPLTPKKLSTLKAMFRVYIGEDPFAANRMKKVRRLLANRLSELRRRPSLMGLAYRQCECTGKIHA</sequence>
<accession>G3MP19</accession>
<keyword evidence="1" id="KW-0175">Coiled coil</keyword>
<feature type="region of interest" description="Disordered" evidence="2">
    <location>
        <begin position="86"/>
        <end position="109"/>
    </location>
</feature>
<feature type="region of interest" description="Disordered" evidence="2">
    <location>
        <begin position="244"/>
        <end position="306"/>
    </location>
</feature>
<feature type="compositionally biased region" description="Acidic residues" evidence="2">
    <location>
        <begin position="266"/>
        <end position="296"/>
    </location>
</feature>
<evidence type="ECO:0000313" key="3">
    <source>
        <dbReference type="EMBL" id="AEO35237.1"/>
    </source>
</evidence>
<dbReference type="GO" id="GO:0003677">
    <property type="term" value="F:DNA binding"/>
    <property type="evidence" value="ECO:0007669"/>
    <property type="project" value="InterPro"/>
</dbReference>
<dbReference type="GO" id="GO:0045892">
    <property type="term" value="P:negative regulation of DNA-templated transcription"/>
    <property type="evidence" value="ECO:0007669"/>
    <property type="project" value="InterPro"/>
</dbReference>
<proteinExistence type="evidence at transcript level"/>
<reference evidence="3" key="1">
    <citation type="journal article" date="2011" name="PLoS ONE">
        <title>A deep insight into the sialotranscriptome of the gulf coast tick, Amblyomma maculatum.</title>
        <authorList>
            <person name="Karim S."/>
            <person name="Singh P."/>
            <person name="Ribeiro J.M."/>
        </authorList>
    </citation>
    <scope>NUCLEOTIDE SEQUENCE</scope>
    <source>
        <tissue evidence="3">Salivary gland</tissue>
    </source>
</reference>
<evidence type="ECO:0000256" key="2">
    <source>
        <dbReference type="SAM" id="MobiDB-lite"/>
    </source>
</evidence>